<keyword evidence="3" id="KW-1003">Cell membrane</keyword>
<evidence type="ECO:0000256" key="7">
    <source>
        <dbReference type="ARBA" id="ARBA00022840"/>
    </source>
</evidence>
<dbReference type="AlphaFoldDB" id="A0A6J6R0F1"/>
<evidence type="ECO:0000313" key="14">
    <source>
        <dbReference type="EMBL" id="CAB4754988.1"/>
    </source>
</evidence>
<dbReference type="PANTHER" id="PTHR24221:SF654">
    <property type="entry name" value="ATP-BINDING CASSETTE SUB-FAMILY B MEMBER 6"/>
    <property type="match status" value="1"/>
</dbReference>
<keyword evidence="6" id="KW-0547">Nucleotide-binding</keyword>
<feature type="domain" description="ABC transporter" evidence="11">
    <location>
        <begin position="347"/>
        <end position="588"/>
    </location>
</feature>
<dbReference type="EMBL" id="CAFBLR010000002">
    <property type="protein sequence ID" value="CAB4858114.1"/>
    <property type="molecule type" value="Genomic_DNA"/>
</dbReference>
<dbReference type="InterPro" id="IPR036640">
    <property type="entry name" value="ABC1_TM_sf"/>
</dbReference>
<dbReference type="GO" id="GO:0034040">
    <property type="term" value="F:ATPase-coupled lipid transmembrane transporter activity"/>
    <property type="evidence" value="ECO:0007669"/>
    <property type="project" value="TreeGrafter"/>
</dbReference>
<dbReference type="PROSITE" id="PS50893">
    <property type="entry name" value="ABC_TRANSPORTER_2"/>
    <property type="match status" value="1"/>
</dbReference>
<evidence type="ECO:0000256" key="4">
    <source>
        <dbReference type="ARBA" id="ARBA00022519"/>
    </source>
</evidence>
<evidence type="ECO:0000256" key="3">
    <source>
        <dbReference type="ARBA" id="ARBA00022475"/>
    </source>
</evidence>
<dbReference type="InterPro" id="IPR017871">
    <property type="entry name" value="ABC_transporter-like_CS"/>
</dbReference>
<feature type="transmembrane region" description="Helical" evidence="10">
    <location>
        <begin position="69"/>
        <end position="89"/>
    </location>
</feature>
<dbReference type="GO" id="GO:0140359">
    <property type="term" value="F:ABC-type transporter activity"/>
    <property type="evidence" value="ECO:0007669"/>
    <property type="project" value="InterPro"/>
</dbReference>
<evidence type="ECO:0000256" key="8">
    <source>
        <dbReference type="ARBA" id="ARBA00022989"/>
    </source>
</evidence>
<keyword evidence="7" id="KW-0067">ATP-binding</keyword>
<dbReference type="InterPro" id="IPR039421">
    <property type="entry name" value="Type_1_exporter"/>
</dbReference>
<dbReference type="EMBL" id="CAFBQP010000094">
    <property type="protein sequence ID" value="CAB5067212.1"/>
    <property type="molecule type" value="Genomic_DNA"/>
</dbReference>
<feature type="transmembrane region" description="Helical" evidence="10">
    <location>
        <begin position="168"/>
        <end position="188"/>
    </location>
</feature>
<evidence type="ECO:0000313" key="13">
    <source>
        <dbReference type="EMBL" id="CAB4716622.1"/>
    </source>
</evidence>
<dbReference type="Pfam" id="PF00005">
    <property type="entry name" value="ABC_tran"/>
    <property type="match status" value="1"/>
</dbReference>
<dbReference type="InterPro" id="IPR003593">
    <property type="entry name" value="AAA+_ATPase"/>
</dbReference>
<evidence type="ECO:0000256" key="9">
    <source>
        <dbReference type="ARBA" id="ARBA00023136"/>
    </source>
</evidence>
<keyword evidence="5 10" id="KW-0812">Transmembrane</keyword>
<keyword evidence="8 10" id="KW-1133">Transmembrane helix</keyword>
<dbReference type="Gene3D" id="3.40.50.300">
    <property type="entry name" value="P-loop containing nucleotide triphosphate hydrolases"/>
    <property type="match status" value="1"/>
</dbReference>
<evidence type="ECO:0000256" key="6">
    <source>
        <dbReference type="ARBA" id="ARBA00022741"/>
    </source>
</evidence>
<dbReference type="Gene3D" id="1.20.1560.10">
    <property type="entry name" value="ABC transporter type 1, transmembrane domain"/>
    <property type="match status" value="1"/>
</dbReference>
<proteinExistence type="predicted"/>
<feature type="domain" description="ABC transmembrane type-1" evidence="12">
    <location>
        <begin position="30"/>
        <end position="313"/>
    </location>
</feature>
<organism evidence="13">
    <name type="scientific">freshwater metagenome</name>
    <dbReference type="NCBI Taxonomy" id="449393"/>
    <lineage>
        <taxon>unclassified sequences</taxon>
        <taxon>metagenomes</taxon>
        <taxon>ecological metagenomes</taxon>
    </lineage>
</organism>
<dbReference type="PANTHER" id="PTHR24221">
    <property type="entry name" value="ATP-BINDING CASSETTE SUB-FAMILY B"/>
    <property type="match status" value="1"/>
</dbReference>
<evidence type="ECO:0000313" key="15">
    <source>
        <dbReference type="EMBL" id="CAB4858114.1"/>
    </source>
</evidence>
<feature type="transmembrane region" description="Helical" evidence="10">
    <location>
        <begin position="28"/>
        <end position="49"/>
    </location>
</feature>
<dbReference type="InterPro" id="IPR011527">
    <property type="entry name" value="ABC1_TM_dom"/>
</dbReference>
<reference evidence="13" key="1">
    <citation type="submission" date="2020-05" db="EMBL/GenBank/DDBJ databases">
        <authorList>
            <person name="Chiriac C."/>
            <person name="Salcher M."/>
            <person name="Ghai R."/>
            <person name="Kavagutti S V."/>
        </authorList>
    </citation>
    <scope>NUCLEOTIDE SEQUENCE</scope>
</reference>
<protein>
    <submittedName>
        <fullName evidence="13">Unannotated protein</fullName>
    </submittedName>
</protein>
<keyword evidence="4" id="KW-0997">Cell inner membrane</keyword>
<gene>
    <name evidence="13" type="ORF">UFOPK2602_01458</name>
    <name evidence="14" type="ORF">UFOPK2806_01252</name>
    <name evidence="15" type="ORF">UFOPK3417_00069</name>
    <name evidence="16" type="ORF">UFOPK4306_02014</name>
</gene>
<dbReference type="EMBL" id="CAEZYY010000014">
    <property type="protein sequence ID" value="CAB4754988.1"/>
    <property type="molecule type" value="Genomic_DNA"/>
</dbReference>
<evidence type="ECO:0000259" key="12">
    <source>
        <dbReference type="PROSITE" id="PS50929"/>
    </source>
</evidence>
<evidence type="ECO:0000256" key="10">
    <source>
        <dbReference type="SAM" id="Phobius"/>
    </source>
</evidence>
<dbReference type="SUPFAM" id="SSF90123">
    <property type="entry name" value="ABC transporter transmembrane region"/>
    <property type="match status" value="1"/>
</dbReference>
<accession>A0A6J6R0F1</accession>
<dbReference type="InterPro" id="IPR003439">
    <property type="entry name" value="ABC_transporter-like_ATP-bd"/>
</dbReference>
<keyword evidence="9 10" id="KW-0472">Membrane</keyword>
<dbReference type="InterPro" id="IPR027417">
    <property type="entry name" value="P-loop_NTPase"/>
</dbReference>
<dbReference type="Pfam" id="PF00664">
    <property type="entry name" value="ABC_membrane"/>
    <property type="match status" value="1"/>
</dbReference>
<dbReference type="SUPFAM" id="SSF52540">
    <property type="entry name" value="P-loop containing nucleoside triphosphate hydrolases"/>
    <property type="match status" value="1"/>
</dbReference>
<feature type="transmembrane region" description="Helical" evidence="10">
    <location>
        <begin position="141"/>
        <end position="162"/>
    </location>
</feature>
<dbReference type="EMBL" id="CAEZXX010000103">
    <property type="protein sequence ID" value="CAB4716622.1"/>
    <property type="molecule type" value="Genomic_DNA"/>
</dbReference>
<dbReference type="SMART" id="SM00382">
    <property type="entry name" value="AAA"/>
    <property type="match status" value="1"/>
</dbReference>
<evidence type="ECO:0000259" key="11">
    <source>
        <dbReference type="PROSITE" id="PS50893"/>
    </source>
</evidence>
<dbReference type="GO" id="GO:0016887">
    <property type="term" value="F:ATP hydrolysis activity"/>
    <property type="evidence" value="ECO:0007669"/>
    <property type="project" value="InterPro"/>
</dbReference>
<feature type="transmembrane region" description="Helical" evidence="10">
    <location>
        <begin position="250"/>
        <end position="275"/>
    </location>
</feature>
<dbReference type="FunFam" id="3.40.50.300:FF:001001">
    <property type="entry name" value="Multidrug ABC transporter ATP-binding protein"/>
    <property type="match status" value="1"/>
</dbReference>
<keyword evidence="2" id="KW-0813">Transport</keyword>
<evidence type="ECO:0000256" key="2">
    <source>
        <dbReference type="ARBA" id="ARBA00022448"/>
    </source>
</evidence>
<comment type="subcellular location">
    <subcellularLocation>
        <location evidence="1">Membrane</location>
        <topology evidence="1">Multi-pass membrane protein</topology>
    </subcellularLocation>
</comment>
<name>A0A6J6R0F1_9ZZZZ</name>
<evidence type="ECO:0000256" key="5">
    <source>
        <dbReference type="ARBA" id="ARBA00022692"/>
    </source>
</evidence>
<dbReference type="GO" id="GO:0016020">
    <property type="term" value="C:membrane"/>
    <property type="evidence" value="ECO:0007669"/>
    <property type="project" value="UniProtKB-SubCell"/>
</dbReference>
<evidence type="ECO:0000313" key="16">
    <source>
        <dbReference type="EMBL" id="CAB5067212.1"/>
    </source>
</evidence>
<dbReference type="PROSITE" id="PS00211">
    <property type="entry name" value="ABC_TRANSPORTER_1"/>
    <property type="match status" value="1"/>
</dbReference>
<dbReference type="GO" id="GO:0005524">
    <property type="term" value="F:ATP binding"/>
    <property type="evidence" value="ECO:0007669"/>
    <property type="project" value="UniProtKB-KW"/>
</dbReference>
<dbReference type="PROSITE" id="PS50929">
    <property type="entry name" value="ABC_TM1F"/>
    <property type="match status" value="1"/>
</dbReference>
<sequence>MSFDHGELGAAATIGRGVRAVPELRQGLGLTVFLAVIGAAGRVTVPIAIQQAVDHGLRPGNVDLGRVVLLGIIASTAVLLATTAQRFAVARLGKRSEYALYGLRVRLFGHIHRLSMEDHAEERRGALVARVTSDIETLTQFFAWGGLAWLLDGTLMVLVSGVMLAYNWVLACVAFVVAAPLFLVLRFVQRRLVLAYHASREMNGSTMGQVSEVVTGAHVVRSYRVERRIIDDTHRVAARRTAAQVHTSRLAAFLFPSGELFSVLTVAAVVSIGVALGPDSGLSAGALVGFLFLTYRFLEPIAEFTEIMDQTQSAVAGLRRILGVLDMPVGPAEASTPQLLPPGALGVDIERVTFMYRARPGVDEEDVPALIDVSLSIPPAQRVAVVGATGSGKSTMARLLSRLVDPTAGAVRVGGVDLRNVANADLRGRAMLVPQEPFLFDGTIETNLAFARPGLSRREISNAFVRLQLDDWLFSLQAGLDTEVGERGERLSAGERQLIALVRAYLASPDLLLLDEATSAVDPLTEVRIGRALEKLSAGRTTIAIAHRLSTAARADRVLVMDHGLLVEDGSHEELLARGGVYAGLYAHWLDATGSAG</sequence>
<evidence type="ECO:0000256" key="1">
    <source>
        <dbReference type="ARBA" id="ARBA00004141"/>
    </source>
</evidence>